<dbReference type="EMBL" id="VWPH01000007">
    <property type="protein sequence ID" value="KAA5832922.1"/>
    <property type="molecule type" value="Genomic_DNA"/>
</dbReference>
<evidence type="ECO:0000256" key="1">
    <source>
        <dbReference type="ARBA" id="ARBA00004127"/>
    </source>
</evidence>
<feature type="domain" description="DUF202" evidence="6">
    <location>
        <begin position="11"/>
        <end position="76"/>
    </location>
</feature>
<organism evidence="7 8">
    <name type="scientific">Saccharopolyspora hirsuta</name>
    <dbReference type="NCBI Taxonomy" id="1837"/>
    <lineage>
        <taxon>Bacteria</taxon>
        <taxon>Bacillati</taxon>
        <taxon>Actinomycetota</taxon>
        <taxon>Actinomycetes</taxon>
        <taxon>Pseudonocardiales</taxon>
        <taxon>Pseudonocardiaceae</taxon>
        <taxon>Saccharopolyspora</taxon>
    </lineage>
</organism>
<gene>
    <name evidence="7" type="ORF">F1721_17755</name>
</gene>
<comment type="caution">
    <text evidence="7">The sequence shown here is derived from an EMBL/GenBank/DDBJ whole genome shotgun (WGS) entry which is preliminary data.</text>
</comment>
<evidence type="ECO:0000256" key="2">
    <source>
        <dbReference type="ARBA" id="ARBA00022692"/>
    </source>
</evidence>
<sequence length="111" mass="11982">MMSERPDGPWDPGLQIERTTLAWLRTTLAFVVGLLVLLRLIGHESALAALICALLTLPLGLAISWLVWRRHLHSERRLRERAPLPGAALPAAVTALAVLAGGAGLAYVLFS</sequence>
<keyword evidence="4 5" id="KW-0472">Membrane</keyword>
<keyword evidence="3 5" id="KW-1133">Transmembrane helix</keyword>
<evidence type="ECO:0000259" key="6">
    <source>
        <dbReference type="Pfam" id="PF02656"/>
    </source>
</evidence>
<evidence type="ECO:0000313" key="7">
    <source>
        <dbReference type="EMBL" id="KAA5832922.1"/>
    </source>
</evidence>
<feature type="transmembrane region" description="Helical" evidence="5">
    <location>
        <begin position="89"/>
        <end position="110"/>
    </location>
</feature>
<dbReference type="AlphaFoldDB" id="A0A5M7BT04"/>
<name>A0A5M7BT04_SACHI</name>
<dbReference type="Pfam" id="PF02656">
    <property type="entry name" value="DUF202"/>
    <property type="match status" value="1"/>
</dbReference>
<dbReference type="Proteomes" id="UP000323946">
    <property type="component" value="Unassembled WGS sequence"/>
</dbReference>
<evidence type="ECO:0000313" key="8">
    <source>
        <dbReference type="Proteomes" id="UP000323946"/>
    </source>
</evidence>
<evidence type="ECO:0000256" key="5">
    <source>
        <dbReference type="SAM" id="Phobius"/>
    </source>
</evidence>
<feature type="transmembrane region" description="Helical" evidence="5">
    <location>
        <begin position="47"/>
        <end position="68"/>
    </location>
</feature>
<accession>A0A5M7BT04</accession>
<comment type="subcellular location">
    <subcellularLocation>
        <location evidence="1">Endomembrane system</location>
        <topology evidence="1">Multi-pass membrane protein</topology>
    </subcellularLocation>
</comment>
<dbReference type="GO" id="GO:0012505">
    <property type="term" value="C:endomembrane system"/>
    <property type="evidence" value="ECO:0007669"/>
    <property type="project" value="UniProtKB-SubCell"/>
</dbReference>
<keyword evidence="8" id="KW-1185">Reference proteome</keyword>
<evidence type="ECO:0000256" key="4">
    <source>
        <dbReference type="ARBA" id="ARBA00023136"/>
    </source>
</evidence>
<dbReference type="InterPro" id="IPR003807">
    <property type="entry name" value="DUF202"/>
</dbReference>
<feature type="transmembrane region" description="Helical" evidence="5">
    <location>
        <begin position="21"/>
        <end position="41"/>
    </location>
</feature>
<keyword evidence="2 5" id="KW-0812">Transmembrane</keyword>
<proteinExistence type="predicted"/>
<protein>
    <submittedName>
        <fullName evidence="7">DUF202 domain-containing protein</fullName>
    </submittedName>
</protein>
<evidence type="ECO:0000256" key="3">
    <source>
        <dbReference type="ARBA" id="ARBA00022989"/>
    </source>
</evidence>
<reference evidence="7 8" key="1">
    <citation type="submission" date="2019-09" db="EMBL/GenBank/DDBJ databases">
        <title>Draft genome sequence of the thermophilic Saccharopolyspora hirsuta VKM Ac-666T.</title>
        <authorList>
            <person name="Lobastova T.G."/>
            <person name="Fokina V."/>
            <person name="Bragin E.Y."/>
            <person name="Shtratnikova V.Y."/>
            <person name="Starodumova I.P."/>
            <person name="Tarlachkov S.V."/>
            <person name="Donova M.V."/>
        </authorList>
    </citation>
    <scope>NUCLEOTIDE SEQUENCE [LARGE SCALE GENOMIC DNA]</scope>
    <source>
        <strain evidence="7 8">VKM Ac-666</strain>
    </source>
</reference>